<dbReference type="PANTHER" id="PTHR11808">
    <property type="entry name" value="TRANS-SULFURATION ENZYME FAMILY MEMBER"/>
    <property type="match status" value="1"/>
</dbReference>
<reference evidence="7" key="1">
    <citation type="submission" date="2019-07" db="EMBL/GenBank/DDBJ databases">
        <title>Genomic Encyclopedia of Type Strains, Phase IV (KMG-IV): sequencing the most valuable type-strain genomes for metagenomic binning, comparative biology and taxonomic classification.</title>
        <authorList>
            <person name="Goeker M."/>
        </authorList>
    </citation>
    <scope>NUCLEOTIDE SEQUENCE</scope>
    <source>
        <strain evidence="7">DSM 44596</strain>
    </source>
</reference>
<keyword evidence="3" id="KW-0486">Methionine biosynthesis</keyword>
<organism evidence="7">
    <name type="scientific">Nocardia globerula</name>
    <dbReference type="NCBI Taxonomy" id="1818"/>
    <lineage>
        <taxon>Bacteria</taxon>
        <taxon>Bacillati</taxon>
        <taxon>Actinomycetota</taxon>
        <taxon>Actinomycetes</taxon>
        <taxon>Mycobacteriales</taxon>
        <taxon>Nocardiaceae</taxon>
        <taxon>Nocardia</taxon>
    </lineage>
</organism>
<protein>
    <submittedName>
        <fullName evidence="7">Cystathionine gamma-lyase</fullName>
    </submittedName>
</protein>
<evidence type="ECO:0000256" key="6">
    <source>
        <dbReference type="SAM" id="MobiDB-lite"/>
    </source>
</evidence>
<dbReference type="GO" id="GO:0009086">
    <property type="term" value="P:methionine biosynthetic process"/>
    <property type="evidence" value="ECO:0007669"/>
    <property type="project" value="UniProtKB-KW"/>
</dbReference>
<dbReference type="InterPro" id="IPR000277">
    <property type="entry name" value="Cys/Met-Metab_PyrdxlP-dep_enz"/>
</dbReference>
<dbReference type="GO" id="GO:0030170">
    <property type="term" value="F:pyridoxal phosphate binding"/>
    <property type="evidence" value="ECO:0007669"/>
    <property type="project" value="InterPro"/>
</dbReference>
<gene>
    <name evidence="7" type="ORF">FNL38_11084</name>
</gene>
<keyword evidence="2 4" id="KW-0663">Pyridoxal phosphate</keyword>
<dbReference type="EMBL" id="VNIQ01000010">
    <property type="protein sequence ID" value="TYQ00960.1"/>
    <property type="molecule type" value="Genomic_DNA"/>
</dbReference>
<dbReference type="Gene3D" id="3.40.640.10">
    <property type="entry name" value="Type I PLP-dependent aspartate aminotransferase-like (Major domain)"/>
    <property type="match status" value="1"/>
</dbReference>
<dbReference type="PIRSF" id="PIRSF001434">
    <property type="entry name" value="CGS"/>
    <property type="match status" value="1"/>
</dbReference>
<dbReference type="InterPro" id="IPR015422">
    <property type="entry name" value="PyrdxlP-dep_Trfase_small"/>
</dbReference>
<keyword evidence="7" id="KW-0456">Lyase</keyword>
<dbReference type="PANTHER" id="PTHR11808:SF85">
    <property type="entry name" value="CYSTATHIONINE GAMMA-LYASE-RELATED"/>
    <property type="match status" value="1"/>
</dbReference>
<dbReference type="AlphaFoldDB" id="A0A652YIK1"/>
<comment type="similarity">
    <text evidence="5">Belongs to the trans-sulfuration enzymes family.</text>
</comment>
<evidence type="ECO:0000256" key="1">
    <source>
        <dbReference type="ARBA" id="ARBA00001933"/>
    </source>
</evidence>
<evidence type="ECO:0000256" key="3">
    <source>
        <dbReference type="ARBA" id="ARBA00023167"/>
    </source>
</evidence>
<comment type="caution">
    <text evidence="7">The sequence shown here is derived from an EMBL/GenBank/DDBJ whole genome shotgun (WGS) entry which is preliminary data.</text>
</comment>
<dbReference type="SUPFAM" id="SSF53383">
    <property type="entry name" value="PLP-dependent transferases"/>
    <property type="match status" value="1"/>
</dbReference>
<evidence type="ECO:0000313" key="7">
    <source>
        <dbReference type="EMBL" id="TYQ00960.1"/>
    </source>
</evidence>
<dbReference type="GO" id="GO:0019343">
    <property type="term" value="P:cysteine biosynthetic process via cystathionine"/>
    <property type="evidence" value="ECO:0007669"/>
    <property type="project" value="TreeGrafter"/>
</dbReference>
<dbReference type="Gene3D" id="3.90.1150.10">
    <property type="entry name" value="Aspartate Aminotransferase, domain 1"/>
    <property type="match status" value="1"/>
</dbReference>
<sequence length="383" mass="40023">MTSADGYGDSTRCVSSVGSAHSPGQPMQLGPVFAAPYQLSEDEGSESDTYARASNPGWRGLEAALGILEGADHVVVTGSGMSAVTVTLRSLLQAGDTVVVPSDGYYQVRRYAEEALALLGIGVREVSTTGMGDASFPELLSGLPGRIVVVAETPSNPMLDVVDLRALAVVCHRVGAILVVDNTTPTPLGQRPLELGADVVVASGTKALSGHSDLLMGYIATADADIAAKVERERLLSGTVLGPFETWLAHRSLGTAGLRFGRHCDNAQALADMLSGHPAVMSVRYPGLHTDPSYAVASEQMHRFGGLVSIELESAAAFHSFVSASELVTSATSFGGIHTTADRRARWGDQVSEGFVRISCGIEDTEDLLTDIQRALGGLTSGR</sequence>
<evidence type="ECO:0000256" key="5">
    <source>
        <dbReference type="RuleBase" id="RU362118"/>
    </source>
</evidence>
<dbReference type="Pfam" id="PF01053">
    <property type="entry name" value="Cys_Met_Meta_PP"/>
    <property type="match status" value="1"/>
</dbReference>
<comment type="cofactor">
    <cofactor evidence="1 5">
        <name>pyridoxal 5'-phosphate</name>
        <dbReference type="ChEBI" id="CHEBI:597326"/>
    </cofactor>
</comment>
<dbReference type="InterPro" id="IPR015421">
    <property type="entry name" value="PyrdxlP-dep_Trfase_major"/>
</dbReference>
<proteinExistence type="inferred from homology"/>
<evidence type="ECO:0000256" key="4">
    <source>
        <dbReference type="PIRSR" id="PIRSR001434-2"/>
    </source>
</evidence>
<dbReference type="GO" id="GO:0004123">
    <property type="term" value="F:cystathionine gamma-lyase activity"/>
    <property type="evidence" value="ECO:0007669"/>
    <property type="project" value="TreeGrafter"/>
</dbReference>
<dbReference type="GO" id="GO:0019346">
    <property type="term" value="P:transsulfuration"/>
    <property type="evidence" value="ECO:0007669"/>
    <property type="project" value="InterPro"/>
</dbReference>
<dbReference type="InterPro" id="IPR015424">
    <property type="entry name" value="PyrdxlP-dep_Trfase"/>
</dbReference>
<keyword evidence="3" id="KW-0028">Amino-acid biosynthesis</keyword>
<feature type="modified residue" description="N6-(pyridoxal phosphate)lysine" evidence="4">
    <location>
        <position position="206"/>
    </location>
</feature>
<evidence type="ECO:0000256" key="2">
    <source>
        <dbReference type="ARBA" id="ARBA00022898"/>
    </source>
</evidence>
<accession>A0A652YIK1</accession>
<dbReference type="GO" id="GO:0005737">
    <property type="term" value="C:cytoplasm"/>
    <property type="evidence" value="ECO:0007669"/>
    <property type="project" value="TreeGrafter"/>
</dbReference>
<name>A0A652YIK1_NOCGL</name>
<dbReference type="NCBIfam" id="NF005758">
    <property type="entry name" value="PRK07582.1"/>
    <property type="match status" value="1"/>
</dbReference>
<feature type="region of interest" description="Disordered" evidence="6">
    <location>
        <begin position="1"/>
        <end position="25"/>
    </location>
</feature>